<evidence type="ECO:0000313" key="2">
    <source>
        <dbReference type="WBParaSite" id="ALUE_0000264101-mRNA-1"/>
    </source>
</evidence>
<evidence type="ECO:0000313" key="1">
    <source>
        <dbReference type="Proteomes" id="UP000036681"/>
    </source>
</evidence>
<protein>
    <submittedName>
        <fullName evidence="2">Transcriptional regulator</fullName>
    </submittedName>
</protein>
<dbReference type="Proteomes" id="UP000036681">
    <property type="component" value="Unplaced"/>
</dbReference>
<reference evidence="2" key="1">
    <citation type="submission" date="2017-02" db="UniProtKB">
        <authorList>
            <consortium name="WormBaseParasite"/>
        </authorList>
    </citation>
    <scope>IDENTIFICATION</scope>
</reference>
<proteinExistence type="predicted"/>
<dbReference type="AlphaFoldDB" id="A0A0M3HM96"/>
<dbReference type="WBParaSite" id="ALUE_0000264101-mRNA-1">
    <property type="protein sequence ID" value="ALUE_0000264101-mRNA-1"/>
    <property type="gene ID" value="ALUE_0000264101"/>
</dbReference>
<sequence length="33" mass="3895">MILKHADLPERTNTSLRWHLEVIFDSLIEMSVV</sequence>
<name>A0A0M3HM96_ASCLU</name>
<accession>A0A0M3HM96</accession>
<keyword evidence="1" id="KW-1185">Reference proteome</keyword>
<organism evidence="1 2">
    <name type="scientific">Ascaris lumbricoides</name>
    <name type="common">Giant roundworm</name>
    <dbReference type="NCBI Taxonomy" id="6252"/>
    <lineage>
        <taxon>Eukaryota</taxon>
        <taxon>Metazoa</taxon>
        <taxon>Ecdysozoa</taxon>
        <taxon>Nematoda</taxon>
        <taxon>Chromadorea</taxon>
        <taxon>Rhabditida</taxon>
        <taxon>Spirurina</taxon>
        <taxon>Ascaridomorpha</taxon>
        <taxon>Ascaridoidea</taxon>
        <taxon>Ascarididae</taxon>
        <taxon>Ascaris</taxon>
    </lineage>
</organism>